<accession>A0A8J6NJC7</accession>
<evidence type="ECO:0000259" key="1">
    <source>
        <dbReference type="Pfam" id="PF07238"/>
    </source>
</evidence>
<feature type="domain" description="PilZ" evidence="1">
    <location>
        <begin position="6"/>
        <end position="113"/>
    </location>
</feature>
<dbReference type="InterPro" id="IPR009875">
    <property type="entry name" value="PilZ_domain"/>
</dbReference>
<evidence type="ECO:0000313" key="3">
    <source>
        <dbReference type="Proteomes" id="UP000614469"/>
    </source>
</evidence>
<sequence length="124" mass="14127">MSKHGNRRKEARELVVEFTLVYDSKKGKLLGYLRDLTMNGAQINGSKKLEEGTIVSLSIELPNDLPGVRAKELRVSAKVARCIMVNENPPGYAIGFEFTDINSEESEVLEKLLKRYYFLRPWAH</sequence>
<gene>
    <name evidence="2" type="ORF">H8E29_03225</name>
</gene>
<protein>
    <submittedName>
        <fullName evidence="2">PilZ domain-containing protein</fullName>
    </submittedName>
</protein>
<evidence type="ECO:0000313" key="2">
    <source>
        <dbReference type="EMBL" id="MBC8334254.1"/>
    </source>
</evidence>
<dbReference type="AlphaFoldDB" id="A0A8J6NJC7"/>
<proteinExistence type="predicted"/>
<reference evidence="2 3" key="1">
    <citation type="submission" date="2020-08" db="EMBL/GenBank/DDBJ databases">
        <title>Bridging the membrane lipid divide: bacteria of the FCB group superphylum have the potential to synthesize archaeal ether lipids.</title>
        <authorList>
            <person name="Villanueva L."/>
            <person name="Von Meijenfeldt F.A.B."/>
            <person name="Westbye A.B."/>
            <person name="Yadav S."/>
            <person name="Hopmans E.C."/>
            <person name="Dutilh B.E."/>
            <person name="Sinninghe Damste J.S."/>
        </authorList>
    </citation>
    <scope>NUCLEOTIDE SEQUENCE [LARGE SCALE GENOMIC DNA]</scope>
    <source>
        <strain evidence="2">NIOZ-UU36</strain>
    </source>
</reference>
<dbReference type="Pfam" id="PF07238">
    <property type="entry name" value="PilZ"/>
    <property type="match status" value="1"/>
</dbReference>
<name>A0A8J6NJC7_9CHLR</name>
<dbReference type="GO" id="GO:0035438">
    <property type="term" value="F:cyclic-di-GMP binding"/>
    <property type="evidence" value="ECO:0007669"/>
    <property type="project" value="InterPro"/>
</dbReference>
<dbReference type="EMBL" id="JACNJN010000056">
    <property type="protein sequence ID" value="MBC8334254.1"/>
    <property type="molecule type" value="Genomic_DNA"/>
</dbReference>
<organism evidence="2 3">
    <name type="scientific">Candidatus Desulfolinea nitratireducens</name>
    <dbReference type="NCBI Taxonomy" id="2841698"/>
    <lineage>
        <taxon>Bacteria</taxon>
        <taxon>Bacillati</taxon>
        <taxon>Chloroflexota</taxon>
        <taxon>Anaerolineae</taxon>
        <taxon>Anaerolineales</taxon>
        <taxon>Anaerolineales incertae sedis</taxon>
        <taxon>Candidatus Desulfolinea</taxon>
    </lineage>
</organism>
<dbReference type="SUPFAM" id="SSF141371">
    <property type="entry name" value="PilZ domain-like"/>
    <property type="match status" value="1"/>
</dbReference>
<comment type="caution">
    <text evidence="2">The sequence shown here is derived from an EMBL/GenBank/DDBJ whole genome shotgun (WGS) entry which is preliminary data.</text>
</comment>
<dbReference type="Gene3D" id="2.40.10.220">
    <property type="entry name" value="predicted glycosyltransferase like domains"/>
    <property type="match status" value="1"/>
</dbReference>
<dbReference type="Proteomes" id="UP000614469">
    <property type="component" value="Unassembled WGS sequence"/>
</dbReference>